<reference evidence="1" key="1">
    <citation type="submission" date="2022-07" db="EMBL/GenBank/DDBJ databases">
        <title>Phylogenomic reconstructions and comparative analyses of Kickxellomycotina fungi.</title>
        <authorList>
            <person name="Reynolds N.K."/>
            <person name="Stajich J.E."/>
            <person name="Barry K."/>
            <person name="Grigoriev I.V."/>
            <person name="Crous P."/>
            <person name="Smith M.E."/>
        </authorList>
    </citation>
    <scope>NUCLEOTIDE SEQUENCE</scope>
    <source>
        <strain evidence="1">NRRL 1566</strain>
    </source>
</reference>
<keyword evidence="2" id="KW-1185">Reference proteome</keyword>
<sequence length="176" mass="19991">MGFTDLFYPDRKKQLRPKYRKHCGCDECISRTHSYGQMWRHQTPLCTCCDCMAVAGENVPHTHSTYEHTHAPMHTCAMTGNVRHRSSVPHGCSCESERYTPPPKYSLKPSTTHKVDDTCGPRYYTTPLFPNRHPAPSAPACDGHHGHVACNAEHPPCGYNELIYLRTPPNYHPCNR</sequence>
<gene>
    <name evidence="1" type="ORF">IWW36_003877</name>
</gene>
<evidence type="ECO:0000313" key="2">
    <source>
        <dbReference type="Proteomes" id="UP001139887"/>
    </source>
</evidence>
<name>A0A9W8I6W4_9FUNG</name>
<evidence type="ECO:0000313" key="1">
    <source>
        <dbReference type="EMBL" id="KAJ2847389.1"/>
    </source>
</evidence>
<comment type="caution">
    <text evidence="1">The sequence shown here is derived from an EMBL/GenBank/DDBJ whole genome shotgun (WGS) entry which is preliminary data.</text>
</comment>
<dbReference type="Proteomes" id="UP001139887">
    <property type="component" value="Unassembled WGS sequence"/>
</dbReference>
<protein>
    <submittedName>
        <fullName evidence="1">Uncharacterized protein</fullName>
    </submittedName>
</protein>
<dbReference type="EMBL" id="JANBUW010000325">
    <property type="protein sequence ID" value="KAJ2847389.1"/>
    <property type="molecule type" value="Genomic_DNA"/>
</dbReference>
<proteinExistence type="predicted"/>
<dbReference type="AlphaFoldDB" id="A0A9W8I6W4"/>
<organism evidence="1 2">
    <name type="scientific">Coemansia brasiliensis</name>
    <dbReference type="NCBI Taxonomy" id="2650707"/>
    <lineage>
        <taxon>Eukaryota</taxon>
        <taxon>Fungi</taxon>
        <taxon>Fungi incertae sedis</taxon>
        <taxon>Zoopagomycota</taxon>
        <taxon>Kickxellomycotina</taxon>
        <taxon>Kickxellomycetes</taxon>
        <taxon>Kickxellales</taxon>
        <taxon>Kickxellaceae</taxon>
        <taxon>Coemansia</taxon>
    </lineage>
</organism>
<accession>A0A9W8I6W4</accession>
<dbReference type="OrthoDB" id="5555256at2759"/>